<protein>
    <submittedName>
        <fullName evidence="1">Uncharacterized protein</fullName>
    </submittedName>
</protein>
<proteinExistence type="predicted"/>
<comment type="caution">
    <text evidence="1">The sequence shown here is derived from an EMBL/GenBank/DDBJ whole genome shotgun (WGS) entry which is preliminary data.</text>
</comment>
<dbReference type="Proteomes" id="UP000024635">
    <property type="component" value="Unassembled WGS sequence"/>
</dbReference>
<reference evidence="2" key="1">
    <citation type="journal article" date="2015" name="Nat. Genet.">
        <title>The genome and transcriptome of the zoonotic hookworm Ancylostoma ceylanicum identify infection-specific gene families.</title>
        <authorList>
            <person name="Schwarz E.M."/>
            <person name="Hu Y."/>
            <person name="Antoshechkin I."/>
            <person name="Miller M.M."/>
            <person name="Sternberg P.W."/>
            <person name="Aroian R.V."/>
        </authorList>
    </citation>
    <scope>NUCLEOTIDE SEQUENCE</scope>
    <source>
        <strain evidence="2">HY135</strain>
    </source>
</reference>
<gene>
    <name evidence="1" type="primary">Acey_s0068.g210</name>
    <name evidence="1" type="ORF">Y032_0068g210</name>
</gene>
<name>A0A016TYS4_9BILA</name>
<sequence>MKNRANRIAVAAQSHAFMVLCGGRAFFSLGISAALTGLHSKSFADGCVRLISRIWYKLPYSQHFKSSIRTKR</sequence>
<evidence type="ECO:0000313" key="1">
    <source>
        <dbReference type="EMBL" id="EYC07936.1"/>
    </source>
</evidence>
<dbReference type="EMBL" id="JARK01001404">
    <property type="protein sequence ID" value="EYC07936.1"/>
    <property type="molecule type" value="Genomic_DNA"/>
</dbReference>
<evidence type="ECO:0000313" key="2">
    <source>
        <dbReference type="Proteomes" id="UP000024635"/>
    </source>
</evidence>
<keyword evidence="2" id="KW-1185">Reference proteome</keyword>
<accession>A0A016TYS4</accession>
<dbReference type="AlphaFoldDB" id="A0A016TYS4"/>
<organism evidence="1 2">
    <name type="scientific">Ancylostoma ceylanicum</name>
    <dbReference type="NCBI Taxonomy" id="53326"/>
    <lineage>
        <taxon>Eukaryota</taxon>
        <taxon>Metazoa</taxon>
        <taxon>Ecdysozoa</taxon>
        <taxon>Nematoda</taxon>
        <taxon>Chromadorea</taxon>
        <taxon>Rhabditida</taxon>
        <taxon>Rhabditina</taxon>
        <taxon>Rhabditomorpha</taxon>
        <taxon>Strongyloidea</taxon>
        <taxon>Ancylostomatidae</taxon>
        <taxon>Ancylostomatinae</taxon>
        <taxon>Ancylostoma</taxon>
    </lineage>
</organism>